<keyword evidence="2" id="KW-0808">Transferase</keyword>
<proteinExistence type="predicted"/>
<sequence length="344" mass="39184">MGRIYVLFYDYLHTSGNHAGMAHLARTLRHSNSRIRLIKHPIQEYKGGWIVALGYAWIMAVYLRLVLRSGDQVVFFEYLSGDFGFQDTIARLLRKWRVSNFFSGIVHLGGDQLLELYKSHAGIKERLDLIDRVLVFGSSLRFFLQEQVRYRGEVIQTFHYADVDYYKPLSEGPKDHNSRLQVLFLGAIKRNIAQLADIIGRVGDGIDFHICVGKHKGYPQLSKFPQVTEYGYLNEGELLELMRRCDVNLSVFYDTVGSNAITGTLAVGLAQVASHVGSIEDYGDSSNAIWCDSTADFTVALRTLKADPQRLQSMKLSARRMAERISLPQFVSYFNTLFARDQYD</sequence>
<feature type="transmembrane region" description="Helical" evidence="1">
    <location>
        <begin position="47"/>
        <end position="67"/>
    </location>
</feature>
<dbReference type="STRING" id="623281.SAMN05421747_10899"/>
<evidence type="ECO:0000256" key="1">
    <source>
        <dbReference type="SAM" id="Phobius"/>
    </source>
</evidence>
<dbReference type="AlphaFoldDB" id="A0A1I1I751"/>
<evidence type="ECO:0000313" key="2">
    <source>
        <dbReference type="EMBL" id="SFC31855.1"/>
    </source>
</evidence>
<gene>
    <name evidence="2" type="ORF">SAMN05421747_10899</name>
</gene>
<reference evidence="2 3" key="1">
    <citation type="submission" date="2016-10" db="EMBL/GenBank/DDBJ databases">
        <authorList>
            <person name="de Groot N.N."/>
        </authorList>
    </citation>
    <scope>NUCLEOTIDE SEQUENCE [LARGE SCALE GENOMIC DNA]</scope>
    <source>
        <strain evidence="2 3">DSM 22900</strain>
    </source>
</reference>
<dbReference type="EMBL" id="FOLL01000008">
    <property type="protein sequence ID" value="SFC31855.1"/>
    <property type="molecule type" value="Genomic_DNA"/>
</dbReference>
<organism evidence="2 3">
    <name type="scientific">Parapedobacter composti</name>
    <dbReference type="NCBI Taxonomy" id="623281"/>
    <lineage>
        <taxon>Bacteria</taxon>
        <taxon>Pseudomonadati</taxon>
        <taxon>Bacteroidota</taxon>
        <taxon>Sphingobacteriia</taxon>
        <taxon>Sphingobacteriales</taxon>
        <taxon>Sphingobacteriaceae</taxon>
        <taxon>Parapedobacter</taxon>
    </lineage>
</organism>
<accession>A0A1I1I751</accession>
<protein>
    <submittedName>
        <fullName evidence="2">Glycosyltransferase involved in cell wall bisynthesis</fullName>
    </submittedName>
</protein>
<keyword evidence="1" id="KW-0812">Transmembrane</keyword>
<dbReference type="Gene3D" id="3.40.50.2000">
    <property type="entry name" value="Glycogen Phosphorylase B"/>
    <property type="match status" value="1"/>
</dbReference>
<evidence type="ECO:0000313" key="3">
    <source>
        <dbReference type="Proteomes" id="UP000199577"/>
    </source>
</evidence>
<keyword evidence="3" id="KW-1185">Reference proteome</keyword>
<dbReference type="SUPFAM" id="SSF53756">
    <property type="entry name" value="UDP-Glycosyltransferase/glycogen phosphorylase"/>
    <property type="match status" value="1"/>
</dbReference>
<keyword evidence="1" id="KW-0472">Membrane</keyword>
<dbReference type="Proteomes" id="UP000199577">
    <property type="component" value="Unassembled WGS sequence"/>
</dbReference>
<dbReference type="GO" id="GO:0016740">
    <property type="term" value="F:transferase activity"/>
    <property type="evidence" value="ECO:0007669"/>
    <property type="project" value="UniProtKB-KW"/>
</dbReference>
<name>A0A1I1I751_9SPHI</name>
<keyword evidence="1" id="KW-1133">Transmembrane helix</keyword>